<evidence type="ECO:0000256" key="4">
    <source>
        <dbReference type="ARBA" id="ARBA00022842"/>
    </source>
</evidence>
<comment type="cofactor">
    <cofactor evidence="1">
        <name>Mg(2+)</name>
        <dbReference type="ChEBI" id="CHEBI:18420"/>
    </cofactor>
</comment>
<dbReference type="RefSeq" id="WP_055159858.1">
    <property type="nucleotide sequence ID" value="NZ_CABIWZ010000001.1"/>
</dbReference>
<sequence>MRYIIINADDFGRHAEINRAVEQGLVHGCLRSATVMPGGAAFAGAIDIARRHEALGLGVHFTLVDGNPILPPSEIPSLVAEDGRFLSDHTALLRRYLKGGVNLEEVRRELAAQLRKVEATGVPISHVDSHQHMHTLPGIIDIVLDLAVSARIGAVRAPRTPLFAGAFGGLGQLVGRLGLSTLAQLAAVKAHRRGLAVTEHFSGIVAGEAVSEAELLKLIVHLPQGTTEVMMHPGTCNEVLQEDSGWQHDFEEELRAITSPRVMAALREEEIEPVNFRHLKGAAAQRGN</sequence>
<dbReference type="Proteomes" id="UP000095546">
    <property type="component" value="Unassembled WGS sequence"/>
</dbReference>
<dbReference type="GO" id="GO:0046872">
    <property type="term" value="F:metal ion binding"/>
    <property type="evidence" value="ECO:0007669"/>
    <property type="project" value="UniProtKB-KW"/>
</dbReference>
<evidence type="ECO:0000256" key="1">
    <source>
        <dbReference type="ARBA" id="ARBA00001946"/>
    </source>
</evidence>
<gene>
    <name evidence="6" type="ORF">ERS852385_00044</name>
</gene>
<dbReference type="eggNOG" id="COG3394">
    <property type="taxonomic scope" value="Bacteria"/>
</dbReference>
<dbReference type="PANTHER" id="PTHR31609">
    <property type="entry name" value="YDJC DEACETYLASE FAMILY MEMBER"/>
    <property type="match status" value="1"/>
</dbReference>
<organism evidence="6 7">
    <name type="scientific">Mitsuokella jalaludinii</name>
    <dbReference type="NCBI Taxonomy" id="187979"/>
    <lineage>
        <taxon>Bacteria</taxon>
        <taxon>Bacillati</taxon>
        <taxon>Bacillota</taxon>
        <taxon>Negativicutes</taxon>
        <taxon>Selenomonadales</taxon>
        <taxon>Selenomonadaceae</taxon>
        <taxon>Mitsuokella</taxon>
    </lineage>
</organism>
<evidence type="ECO:0000256" key="5">
    <source>
        <dbReference type="ARBA" id="ARBA00023277"/>
    </source>
</evidence>
<reference evidence="6 7" key="1">
    <citation type="submission" date="2015-09" db="EMBL/GenBank/DDBJ databases">
        <authorList>
            <consortium name="Pathogen Informatics"/>
        </authorList>
    </citation>
    <scope>NUCLEOTIDE SEQUENCE [LARGE SCALE GENOMIC DNA]</scope>
    <source>
        <strain evidence="6 7">2789STDY5608828</strain>
    </source>
</reference>
<name>A0A173W7K2_9FIRM</name>
<dbReference type="GO" id="GO:0005975">
    <property type="term" value="P:carbohydrate metabolic process"/>
    <property type="evidence" value="ECO:0007669"/>
    <property type="project" value="InterPro"/>
</dbReference>
<dbReference type="AlphaFoldDB" id="A0A173W7K2"/>
<keyword evidence="5" id="KW-0119">Carbohydrate metabolism</keyword>
<keyword evidence="4" id="KW-0460">Magnesium</keyword>
<keyword evidence="3" id="KW-0378">Hydrolase</keyword>
<evidence type="ECO:0000256" key="2">
    <source>
        <dbReference type="ARBA" id="ARBA00022723"/>
    </source>
</evidence>
<dbReference type="InterPro" id="IPR006879">
    <property type="entry name" value="YdjC-like"/>
</dbReference>
<proteinExistence type="predicted"/>
<dbReference type="Pfam" id="PF04794">
    <property type="entry name" value="YdjC"/>
    <property type="match status" value="1"/>
</dbReference>
<dbReference type="PANTHER" id="PTHR31609:SF1">
    <property type="entry name" value="CARBOHYDRATE DEACETYLASE"/>
    <property type="match status" value="1"/>
</dbReference>
<dbReference type="GO" id="GO:0019213">
    <property type="term" value="F:deacetylase activity"/>
    <property type="evidence" value="ECO:0007669"/>
    <property type="project" value="TreeGrafter"/>
</dbReference>
<evidence type="ECO:0000313" key="6">
    <source>
        <dbReference type="EMBL" id="CUN34415.1"/>
    </source>
</evidence>
<dbReference type="EMBL" id="CYYU01000001">
    <property type="protein sequence ID" value="CUN34415.1"/>
    <property type="molecule type" value="Genomic_DNA"/>
</dbReference>
<dbReference type="SUPFAM" id="SSF88713">
    <property type="entry name" value="Glycoside hydrolase/deacetylase"/>
    <property type="match status" value="1"/>
</dbReference>
<dbReference type="OrthoDB" id="9774177at2"/>
<protein>
    <submittedName>
        <fullName evidence="6">Uncharacterized protein conserved in bacteria</fullName>
    </submittedName>
</protein>
<evidence type="ECO:0000313" key="7">
    <source>
        <dbReference type="Proteomes" id="UP000095546"/>
    </source>
</evidence>
<dbReference type="Gene3D" id="3.20.20.370">
    <property type="entry name" value="Glycoside hydrolase/deacetylase"/>
    <property type="match status" value="1"/>
</dbReference>
<dbReference type="GO" id="GO:0016787">
    <property type="term" value="F:hydrolase activity"/>
    <property type="evidence" value="ECO:0007669"/>
    <property type="project" value="UniProtKB-KW"/>
</dbReference>
<dbReference type="CDD" id="cd10808">
    <property type="entry name" value="YdjC"/>
    <property type="match status" value="1"/>
</dbReference>
<keyword evidence="2" id="KW-0479">Metal-binding</keyword>
<dbReference type="STRING" id="187979.ERS852385_00044"/>
<accession>A0A173W7K2</accession>
<evidence type="ECO:0000256" key="3">
    <source>
        <dbReference type="ARBA" id="ARBA00022801"/>
    </source>
</evidence>
<keyword evidence="7" id="KW-1185">Reference proteome</keyword>
<dbReference type="InterPro" id="IPR011330">
    <property type="entry name" value="Glyco_hydro/deAcase_b/a-brl"/>
</dbReference>